<organism evidence="1 2">
    <name type="scientific">Mytilus galloprovincialis</name>
    <name type="common">Mediterranean mussel</name>
    <dbReference type="NCBI Taxonomy" id="29158"/>
    <lineage>
        <taxon>Eukaryota</taxon>
        <taxon>Metazoa</taxon>
        <taxon>Spiralia</taxon>
        <taxon>Lophotrochozoa</taxon>
        <taxon>Mollusca</taxon>
        <taxon>Bivalvia</taxon>
        <taxon>Autobranchia</taxon>
        <taxon>Pteriomorphia</taxon>
        <taxon>Mytilida</taxon>
        <taxon>Mytiloidea</taxon>
        <taxon>Mytilidae</taxon>
        <taxon>Mytilinae</taxon>
        <taxon>Mytilus</taxon>
    </lineage>
</organism>
<keyword evidence="2" id="KW-1185">Reference proteome</keyword>
<name>A0A8B6GVF8_MYTGA</name>
<dbReference type="EMBL" id="UYJE01009058">
    <property type="protein sequence ID" value="VDI69675.1"/>
    <property type="molecule type" value="Genomic_DNA"/>
</dbReference>
<sequence length="191" mass="21436">MVTLRFLAKGDFLSETAIIHTISKASTSRCVEEVTSSICKRLQNIKLPKGNAEIGAMKDGFYKIGGFPNVVEAVDDTLIHLQRPHDAEHAYVCSINSDLRAGSLTKTVGEIQLRAASEIINRDATLRGRFVCIYTRISTRESNGRIGTVWYNKLNKPSEQLMAFIDNLKKILASLRGRCVETWKNMHKRPK</sequence>
<evidence type="ECO:0000313" key="2">
    <source>
        <dbReference type="Proteomes" id="UP000596742"/>
    </source>
</evidence>
<proteinExistence type="predicted"/>
<protein>
    <recommendedName>
        <fullName evidence="3">DDE Tnp4 domain-containing protein</fullName>
    </recommendedName>
</protein>
<evidence type="ECO:0008006" key="3">
    <source>
        <dbReference type="Google" id="ProtNLM"/>
    </source>
</evidence>
<dbReference type="AlphaFoldDB" id="A0A8B6GVF8"/>
<reference evidence="1" key="1">
    <citation type="submission" date="2018-11" db="EMBL/GenBank/DDBJ databases">
        <authorList>
            <person name="Alioto T."/>
            <person name="Alioto T."/>
        </authorList>
    </citation>
    <scope>NUCLEOTIDE SEQUENCE</scope>
</reference>
<accession>A0A8B6GVF8</accession>
<comment type="caution">
    <text evidence="1">The sequence shown here is derived from an EMBL/GenBank/DDBJ whole genome shotgun (WGS) entry which is preliminary data.</text>
</comment>
<evidence type="ECO:0000313" key="1">
    <source>
        <dbReference type="EMBL" id="VDI69675.1"/>
    </source>
</evidence>
<dbReference type="Proteomes" id="UP000596742">
    <property type="component" value="Unassembled WGS sequence"/>
</dbReference>
<gene>
    <name evidence="1" type="ORF">MGAL_10B058388</name>
</gene>